<organism evidence="1 2">
    <name type="scientific">Raineya orbicola</name>
    <dbReference type="NCBI Taxonomy" id="2016530"/>
    <lineage>
        <taxon>Bacteria</taxon>
        <taxon>Pseudomonadati</taxon>
        <taxon>Bacteroidota</taxon>
        <taxon>Cytophagia</taxon>
        <taxon>Cytophagales</taxon>
        <taxon>Raineyaceae</taxon>
        <taxon>Raineya</taxon>
    </lineage>
</organism>
<dbReference type="Proteomes" id="UP000233387">
    <property type="component" value="Unassembled WGS sequence"/>
</dbReference>
<evidence type="ECO:0000313" key="2">
    <source>
        <dbReference type="Proteomes" id="UP000233387"/>
    </source>
</evidence>
<dbReference type="OrthoDB" id="9834860at2"/>
<accession>A0A2N3ICJ1</accession>
<reference evidence="1 2" key="1">
    <citation type="submission" date="2017-06" db="EMBL/GenBank/DDBJ databases">
        <title>Raineya orbicola gen. nov., sp. nov. a slightly thermophilic bacterium of the phylum Bacteroidetes and the description of Raineyaceae fam. nov.</title>
        <authorList>
            <person name="Albuquerque L."/>
            <person name="Polonia A.R.M."/>
            <person name="Barroso C."/>
            <person name="Froufe H.J.C."/>
            <person name="Lage O."/>
            <person name="Lobo-Da-Cunha A."/>
            <person name="Egas C."/>
            <person name="Da Costa M.S."/>
        </authorList>
    </citation>
    <scope>NUCLEOTIDE SEQUENCE [LARGE SCALE GENOMIC DNA]</scope>
    <source>
        <strain evidence="1 2">SPSPC-11</strain>
    </source>
</reference>
<comment type="caution">
    <text evidence="1">The sequence shown here is derived from an EMBL/GenBank/DDBJ whole genome shotgun (WGS) entry which is preliminary data.</text>
</comment>
<proteinExistence type="predicted"/>
<gene>
    <name evidence="1" type="ORF">Rain11_1810</name>
</gene>
<evidence type="ECO:0000313" key="1">
    <source>
        <dbReference type="EMBL" id="PKQ67999.1"/>
    </source>
</evidence>
<dbReference type="AlphaFoldDB" id="A0A2N3ICJ1"/>
<dbReference type="EMBL" id="NKXO01000028">
    <property type="protein sequence ID" value="PKQ67999.1"/>
    <property type="molecule type" value="Genomic_DNA"/>
</dbReference>
<keyword evidence="2" id="KW-1185">Reference proteome</keyword>
<protein>
    <submittedName>
        <fullName evidence="1">Uncharacterized protein</fullName>
    </submittedName>
</protein>
<name>A0A2N3ICJ1_9BACT</name>
<sequence length="161" mass="18222">MKNILLFVYIVFISIHVQAQNSTLWYKIQEIRQQYFPETANEVLHSTIGGFGTDPYKSYTGKYYKSPVVYIDNKVISYPGQATSEQDAKAKINSYQLTDIAGIDYHVKSSVSAGTFGMDGTNGVILVYTQEYTAANPWVREFFKISFENGQTGDRKKKNGK</sequence>
<dbReference type="RefSeq" id="WP_101359079.1">
    <property type="nucleotide sequence ID" value="NZ_NKXO01000028.1"/>
</dbReference>